<reference evidence="3" key="1">
    <citation type="submission" date="2018-05" db="EMBL/GenBank/DDBJ databases">
        <authorList>
            <person name="Lanie J.A."/>
            <person name="Ng W.-L."/>
            <person name="Kazmierczak K.M."/>
            <person name="Andrzejewski T.M."/>
            <person name="Davidsen T.M."/>
            <person name="Wayne K.J."/>
            <person name="Tettelin H."/>
            <person name="Glass J.I."/>
            <person name="Rusch D."/>
            <person name="Podicherti R."/>
            <person name="Tsui H.-C.T."/>
            <person name="Winkler M.E."/>
        </authorList>
    </citation>
    <scope>NUCLEOTIDE SEQUENCE</scope>
</reference>
<dbReference type="SUPFAM" id="SSF52172">
    <property type="entry name" value="CheY-like"/>
    <property type="match status" value="1"/>
</dbReference>
<evidence type="ECO:0000256" key="1">
    <source>
        <dbReference type="ARBA" id="ARBA00022553"/>
    </source>
</evidence>
<dbReference type="SMART" id="SM00448">
    <property type="entry name" value="REC"/>
    <property type="match status" value="1"/>
</dbReference>
<evidence type="ECO:0000313" key="3">
    <source>
        <dbReference type="EMBL" id="SVE03518.1"/>
    </source>
</evidence>
<dbReference type="InterPro" id="IPR001789">
    <property type="entry name" value="Sig_transdc_resp-reg_receiver"/>
</dbReference>
<dbReference type="CDD" id="cd17574">
    <property type="entry name" value="REC_OmpR"/>
    <property type="match status" value="1"/>
</dbReference>
<dbReference type="EMBL" id="UINC01189703">
    <property type="protein sequence ID" value="SVE03518.1"/>
    <property type="molecule type" value="Genomic_DNA"/>
</dbReference>
<dbReference type="PANTHER" id="PTHR44591">
    <property type="entry name" value="STRESS RESPONSE REGULATOR PROTEIN 1"/>
    <property type="match status" value="1"/>
</dbReference>
<feature type="domain" description="Response regulatory" evidence="2">
    <location>
        <begin position="5"/>
        <end position="121"/>
    </location>
</feature>
<dbReference type="AlphaFoldDB" id="A0A383A8Y0"/>
<dbReference type="InterPro" id="IPR050595">
    <property type="entry name" value="Bact_response_regulator"/>
</dbReference>
<keyword evidence="1" id="KW-0597">Phosphoprotein</keyword>
<dbReference type="GO" id="GO:0000160">
    <property type="term" value="P:phosphorelay signal transduction system"/>
    <property type="evidence" value="ECO:0007669"/>
    <property type="project" value="InterPro"/>
</dbReference>
<dbReference type="Pfam" id="PF00072">
    <property type="entry name" value="Response_reg"/>
    <property type="match status" value="1"/>
</dbReference>
<proteinExistence type="predicted"/>
<dbReference type="PROSITE" id="PS50110">
    <property type="entry name" value="RESPONSE_REGULATORY"/>
    <property type="match status" value="1"/>
</dbReference>
<sequence>MKKLRLFAVNGVQETLSREIDLLQSAGHNVSHARSGPEALERTISEKPDCILIDLMLPDMDGLGLCRQIKNHPACKDVKVVFVSSKPYALDRKRAFDMGADGYIMRPLTPESFIGELNRALEDKIELNFWGVRGTLPVPGPDSLKYGGNTSCVSLEFARGQFFVFDAGTGIKQLSDQL</sequence>
<dbReference type="Gene3D" id="3.40.50.2300">
    <property type="match status" value="1"/>
</dbReference>
<accession>A0A383A8Y0</accession>
<organism evidence="3">
    <name type="scientific">marine metagenome</name>
    <dbReference type="NCBI Taxonomy" id="408172"/>
    <lineage>
        <taxon>unclassified sequences</taxon>
        <taxon>metagenomes</taxon>
        <taxon>ecological metagenomes</taxon>
    </lineage>
</organism>
<evidence type="ECO:0000259" key="2">
    <source>
        <dbReference type="PROSITE" id="PS50110"/>
    </source>
</evidence>
<protein>
    <recommendedName>
        <fullName evidence="2">Response regulatory domain-containing protein</fullName>
    </recommendedName>
</protein>
<dbReference type="InterPro" id="IPR011006">
    <property type="entry name" value="CheY-like_superfamily"/>
</dbReference>
<gene>
    <name evidence="3" type="ORF">METZ01_LOCUS456372</name>
</gene>
<dbReference type="PANTHER" id="PTHR44591:SF3">
    <property type="entry name" value="RESPONSE REGULATORY DOMAIN-CONTAINING PROTEIN"/>
    <property type="match status" value="1"/>
</dbReference>
<name>A0A383A8Y0_9ZZZZ</name>
<feature type="non-terminal residue" evidence="3">
    <location>
        <position position="178"/>
    </location>
</feature>